<dbReference type="GO" id="GO:1901135">
    <property type="term" value="P:carbohydrate derivative metabolic process"/>
    <property type="evidence" value="ECO:0007669"/>
    <property type="project" value="InterPro"/>
</dbReference>
<dbReference type="GO" id="GO:0003700">
    <property type="term" value="F:DNA-binding transcription factor activity"/>
    <property type="evidence" value="ECO:0007669"/>
    <property type="project" value="InterPro"/>
</dbReference>
<accession>A0A844FR90</accession>
<proteinExistence type="predicted"/>
<dbReference type="SUPFAM" id="SSF53697">
    <property type="entry name" value="SIS domain"/>
    <property type="match status" value="1"/>
</dbReference>
<keyword evidence="6" id="KW-1185">Reference proteome</keyword>
<dbReference type="InterPro" id="IPR001347">
    <property type="entry name" value="SIS_dom"/>
</dbReference>
<dbReference type="Gene3D" id="3.40.50.10490">
    <property type="entry name" value="Glucose-6-phosphate isomerase like protein, domain 1"/>
    <property type="match status" value="1"/>
</dbReference>
<dbReference type="SUPFAM" id="SSF46689">
    <property type="entry name" value="Homeodomain-like"/>
    <property type="match status" value="1"/>
</dbReference>
<evidence type="ECO:0000259" key="4">
    <source>
        <dbReference type="PROSITE" id="PS51071"/>
    </source>
</evidence>
<evidence type="ECO:0000313" key="5">
    <source>
        <dbReference type="EMBL" id="MST88481.1"/>
    </source>
</evidence>
<organism evidence="5 6">
    <name type="scientific">Sharpea porci</name>
    <dbReference type="NCBI Taxonomy" id="2652286"/>
    <lineage>
        <taxon>Bacteria</taxon>
        <taxon>Bacillati</taxon>
        <taxon>Bacillota</taxon>
        <taxon>Erysipelotrichia</taxon>
        <taxon>Erysipelotrichales</taxon>
        <taxon>Coprobacillaceae</taxon>
        <taxon>Sharpea</taxon>
    </lineage>
</organism>
<keyword evidence="1" id="KW-0805">Transcription regulation</keyword>
<evidence type="ECO:0000256" key="3">
    <source>
        <dbReference type="ARBA" id="ARBA00023163"/>
    </source>
</evidence>
<dbReference type="InterPro" id="IPR000281">
    <property type="entry name" value="HTH_RpiR"/>
</dbReference>
<dbReference type="PANTHER" id="PTHR30514">
    <property type="entry name" value="GLUCOKINASE"/>
    <property type="match status" value="1"/>
</dbReference>
<keyword evidence="3" id="KW-0804">Transcription</keyword>
<dbReference type="InterPro" id="IPR035472">
    <property type="entry name" value="RpiR-like_SIS"/>
</dbReference>
<sequence length="283" mass="32457">MSILHKIKTTSFSNSEQEIANYILEHQEEIATLSINDLAKATYSSNASIIRFCKRIGIDGYKDFRLTFVQELEKARHQQSYVDFNYPIDSTESAQTIAHKMANLTQATIDHCYQELDRHALERMTALLDEAHLIYFYSIGDSEIRGQSFANKMIKLGKHMLDVNYLSDPLPYAKYASKDDCALFISYSGEGFKEYLSILKKKNTKILAITAHRNSKLMDYADEYILIEDLERSSDSIGTFYSQIAFDYILNTLYAMIYSKHYAKNHHNKNTILTAPTGKPVGF</sequence>
<dbReference type="InterPro" id="IPR047640">
    <property type="entry name" value="RpiR-like"/>
</dbReference>
<dbReference type="CDD" id="cd05013">
    <property type="entry name" value="SIS_RpiR"/>
    <property type="match status" value="1"/>
</dbReference>
<dbReference type="Pfam" id="PF01380">
    <property type="entry name" value="SIS"/>
    <property type="match status" value="1"/>
</dbReference>
<name>A0A844FR90_9FIRM</name>
<dbReference type="Proteomes" id="UP000442619">
    <property type="component" value="Unassembled WGS sequence"/>
</dbReference>
<dbReference type="Gene3D" id="1.10.10.10">
    <property type="entry name" value="Winged helix-like DNA-binding domain superfamily/Winged helix DNA-binding domain"/>
    <property type="match status" value="1"/>
</dbReference>
<dbReference type="GO" id="GO:0003677">
    <property type="term" value="F:DNA binding"/>
    <property type="evidence" value="ECO:0007669"/>
    <property type="project" value="UniProtKB-KW"/>
</dbReference>
<dbReference type="InterPro" id="IPR009057">
    <property type="entry name" value="Homeodomain-like_sf"/>
</dbReference>
<reference evidence="5 6" key="1">
    <citation type="submission" date="2019-08" db="EMBL/GenBank/DDBJ databases">
        <title>In-depth cultivation of the pig gut microbiome towards novel bacterial diversity and tailored functional studies.</title>
        <authorList>
            <person name="Wylensek D."/>
            <person name="Hitch T.C.A."/>
            <person name="Clavel T."/>
        </authorList>
    </citation>
    <scope>NUCLEOTIDE SEQUENCE [LARGE SCALE GENOMIC DNA]</scope>
    <source>
        <strain evidence="5 6">CA-Schmier-601-WT-3</strain>
    </source>
</reference>
<dbReference type="RefSeq" id="WP_154514413.1">
    <property type="nucleotide sequence ID" value="NZ_VUNM01000003.1"/>
</dbReference>
<protein>
    <submittedName>
        <fullName evidence="5">MurR/RpiR family transcriptional regulator</fullName>
    </submittedName>
</protein>
<evidence type="ECO:0000313" key="6">
    <source>
        <dbReference type="Proteomes" id="UP000442619"/>
    </source>
</evidence>
<dbReference type="EMBL" id="VUNM01000003">
    <property type="protein sequence ID" value="MST88481.1"/>
    <property type="molecule type" value="Genomic_DNA"/>
</dbReference>
<dbReference type="AlphaFoldDB" id="A0A844FR90"/>
<dbReference type="InterPro" id="IPR046348">
    <property type="entry name" value="SIS_dom_sf"/>
</dbReference>
<feature type="domain" description="HTH rpiR-type" evidence="4">
    <location>
        <begin position="1"/>
        <end position="75"/>
    </location>
</feature>
<dbReference type="PANTHER" id="PTHR30514:SF1">
    <property type="entry name" value="HTH-TYPE TRANSCRIPTIONAL REGULATOR HEXR-RELATED"/>
    <property type="match status" value="1"/>
</dbReference>
<comment type="caution">
    <text evidence="5">The sequence shown here is derived from an EMBL/GenBank/DDBJ whole genome shotgun (WGS) entry which is preliminary data.</text>
</comment>
<evidence type="ECO:0000256" key="1">
    <source>
        <dbReference type="ARBA" id="ARBA00023015"/>
    </source>
</evidence>
<dbReference type="PROSITE" id="PS51071">
    <property type="entry name" value="HTH_RPIR"/>
    <property type="match status" value="1"/>
</dbReference>
<dbReference type="InterPro" id="IPR036388">
    <property type="entry name" value="WH-like_DNA-bd_sf"/>
</dbReference>
<evidence type="ECO:0000256" key="2">
    <source>
        <dbReference type="ARBA" id="ARBA00023125"/>
    </source>
</evidence>
<dbReference type="Pfam" id="PF01418">
    <property type="entry name" value="HTH_6"/>
    <property type="match status" value="1"/>
</dbReference>
<dbReference type="GO" id="GO:0097367">
    <property type="term" value="F:carbohydrate derivative binding"/>
    <property type="evidence" value="ECO:0007669"/>
    <property type="project" value="InterPro"/>
</dbReference>
<keyword evidence="2" id="KW-0238">DNA-binding</keyword>
<gene>
    <name evidence="5" type="ORF">FYJ79_02605</name>
</gene>